<keyword evidence="1 4" id="KW-0808">Transferase</keyword>
<dbReference type="InterPro" id="IPR011004">
    <property type="entry name" value="Trimer_LpxA-like_sf"/>
</dbReference>
<sequence>MRRTLRAIGSLVDPRLYLHGLRILHFYGYAHVSQVRRLTRGPGVSFAPNVSFRNAERIVIGAGTHIGEYSTIWAGNSTGRVIFGEKALLAPRVTITASNYGIVRGTAPMDQDKVEKDIVIGSGTWLGAGVVVLAGVTIGDGAIVAAGAVVTKDVPSDAIVGGVPAKVIGWRPGSEPGFAGAEPGRIPAPAGGWGVA</sequence>
<name>A0A0M2H8C0_MICTR</name>
<proteinExistence type="predicted"/>
<dbReference type="Proteomes" id="UP000034098">
    <property type="component" value="Unassembled WGS sequence"/>
</dbReference>
<evidence type="ECO:0000256" key="3">
    <source>
        <dbReference type="SAM" id="MobiDB-lite"/>
    </source>
</evidence>
<evidence type="ECO:0000256" key="2">
    <source>
        <dbReference type="ARBA" id="ARBA00022737"/>
    </source>
</evidence>
<evidence type="ECO:0000256" key="1">
    <source>
        <dbReference type="ARBA" id="ARBA00022679"/>
    </source>
</evidence>
<keyword evidence="5" id="KW-1185">Reference proteome</keyword>
<dbReference type="PROSITE" id="PS00101">
    <property type="entry name" value="HEXAPEP_TRANSFERASES"/>
    <property type="match status" value="1"/>
</dbReference>
<gene>
    <name evidence="4" type="primary">lacA_2</name>
    <name evidence="4" type="ORF">RS82_03674</name>
</gene>
<keyword evidence="2" id="KW-0677">Repeat</keyword>
<dbReference type="RefSeq" id="WP_045302034.1">
    <property type="nucleotide sequence ID" value="NZ_JYJA01000040.1"/>
</dbReference>
<evidence type="ECO:0000313" key="5">
    <source>
        <dbReference type="Proteomes" id="UP000034098"/>
    </source>
</evidence>
<keyword evidence="4" id="KW-0012">Acyltransferase</keyword>
<accession>A0A0M2H8C0</accession>
<dbReference type="EMBL" id="JYJA01000040">
    <property type="protein sequence ID" value="KJL40345.1"/>
    <property type="molecule type" value="Genomic_DNA"/>
</dbReference>
<dbReference type="EC" id="2.3.1.18" evidence="4"/>
<organism evidence="4 5">
    <name type="scientific">Microbacterium trichothecenolyticum</name>
    <name type="common">Aureobacterium trichothecenolyticum</name>
    <dbReference type="NCBI Taxonomy" id="69370"/>
    <lineage>
        <taxon>Bacteria</taxon>
        <taxon>Bacillati</taxon>
        <taxon>Actinomycetota</taxon>
        <taxon>Actinomycetes</taxon>
        <taxon>Micrococcales</taxon>
        <taxon>Microbacteriaceae</taxon>
        <taxon>Microbacterium</taxon>
    </lineage>
</organism>
<evidence type="ECO:0000313" key="4">
    <source>
        <dbReference type="EMBL" id="KJL40345.1"/>
    </source>
</evidence>
<dbReference type="PANTHER" id="PTHR23416">
    <property type="entry name" value="SIALIC ACID SYNTHASE-RELATED"/>
    <property type="match status" value="1"/>
</dbReference>
<dbReference type="SUPFAM" id="SSF51161">
    <property type="entry name" value="Trimeric LpxA-like enzymes"/>
    <property type="match status" value="1"/>
</dbReference>
<feature type="region of interest" description="Disordered" evidence="3">
    <location>
        <begin position="176"/>
        <end position="196"/>
    </location>
</feature>
<dbReference type="PANTHER" id="PTHR23416:SF78">
    <property type="entry name" value="LIPOPOLYSACCHARIDE BIOSYNTHESIS O-ACETYL TRANSFERASE WBBJ-RELATED"/>
    <property type="match status" value="1"/>
</dbReference>
<dbReference type="CDD" id="cd04647">
    <property type="entry name" value="LbH_MAT_like"/>
    <property type="match status" value="1"/>
</dbReference>
<comment type="caution">
    <text evidence="4">The sequence shown here is derived from an EMBL/GenBank/DDBJ whole genome shotgun (WGS) entry which is preliminary data.</text>
</comment>
<dbReference type="InterPro" id="IPR051159">
    <property type="entry name" value="Hexapeptide_acetyltransf"/>
</dbReference>
<dbReference type="Gene3D" id="2.160.10.10">
    <property type="entry name" value="Hexapeptide repeat proteins"/>
    <property type="match status" value="1"/>
</dbReference>
<dbReference type="AlphaFoldDB" id="A0A0M2H8C0"/>
<reference evidence="4 5" key="1">
    <citation type="submission" date="2015-02" db="EMBL/GenBank/DDBJ databases">
        <title>Draft genome sequences of ten Microbacterium spp. with emphasis on heavy metal contaminated environments.</title>
        <authorList>
            <person name="Corretto E."/>
        </authorList>
    </citation>
    <scope>NUCLEOTIDE SEQUENCE [LARGE SCALE GENOMIC DNA]</scope>
    <source>
        <strain evidence="4 5">DSM 8608</strain>
    </source>
</reference>
<dbReference type="InterPro" id="IPR018357">
    <property type="entry name" value="Hexapep_transf_CS"/>
</dbReference>
<dbReference type="Pfam" id="PF00132">
    <property type="entry name" value="Hexapep"/>
    <property type="match status" value="1"/>
</dbReference>
<dbReference type="GO" id="GO:0008870">
    <property type="term" value="F:galactoside O-acetyltransferase activity"/>
    <property type="evidence" value="ECO:0007669"/>
    <property type="project" value="UniProtKB-EC"/>
</dbReference>
<dbReference type="InterPro" id="IPR001451">
    <property type="entry name" value="Hexapep"/>
</dbReference>
<dbReference type="PATRIC" id="fig|69370.6.peg.3741"/>
<dbReference type="OrthoDB" id="2643438at2"/>
<protein>
    <submittedName>
        <fullName evidence="4">Galactoside O-acetyltransferase</fullName>
        <ecNumber evidence="4">2.3.1.18</ecNumber>
    </submittedName>
</protein>